<dbReference type="Proteomes" id="UP000221795">
    <property type="component" value="Segment"/>
</dbReference>
<evidence type="ECO:0000313" key="2">
    <source>
        <dbReference type="Proteomes" id="UP000221795"/>
    </source>
</evidence>
<sequence length="66" mass="7914">MSLLKQHIVEVHEVEEYTKGWVNKYPNKKFLEVDHTIDCWGHVQRLTGVFEEKEWETALENGYYMG</sequence>
<protein>
    <submittedName>
        <fullName evidence="1">Uncharacterized protein</fullName>
    </submittedName>
</protein>
<dbReference type="EMBL" id="KY368640">
    <property type="protein sequence ID" value="APZ82600.1"/>
    <property type="molecule type" value="Genomic_DNA"/>
</dbReference>
<gene>
    <name evidence="1" type="ORF">Goe3_c13900</name>
</gene>
<evidence type="ECO:0000313" key="1">
    <source>
        <dbReference type="EMBL" id="APZ82600.1"/>
    </source>
</evidence>
<organismHost>
    <name type="scientific">Bacillus subtilis</name>
    <dbReference type="NCBI Taxonomy" id="1423"/>
</organismHost>
<proteinExistence type="predicted"/>
<keyword evidence="2" id="KW-1185">Reference proteome</keyword>
<name>A0A217ER81_BPGO3</name>
<accession>A0A217ER81</accession>
<reference evidence="1" key="1">
    <citation type="journal article" date="2017" name="Viruses">
        <title>Characterization of Bacillus subtilis Viruses vB_BsuM-Goe2 and vB_BsuM-Goe3.</title>
        <authorList>
            <person name="Willms I.M."/>
            <person name="Hoppert M."/>
            <person name="Hertel R."/>
        </authorList>
    </citation>
    <scope>NUCLEOTIDE SEQUENCE [LARGE SCALE GENOMIC DNA]</scope>
</reference>
<organism evidence="1 2">
    <name type="scientific">Bacillus phage vB_BsuM-Goe3</name>
    <dbReference type="NCBI Taxonomy" id="1933063"/>
    <lineage>
        <taxon>Viruses</taxon>
        <taxon>Duplodnaviria</taxon>
        <taxon>Heunggongvirae</taxon>
        <taxon>Uroviricota</taxon>
        <taxon>Caudoviricetes</taxon>
        <taxon>Herelleviridae</taxon>
        <taxon>Bastillevirinae</taxon>
        <taxon>Grisebachstrassevirus</taxon>
        <taxon>Grisebachstrassevirus goe3</taxon>
    </lineage>
</organism>